<protein>
    <submittedName>
        <fullName evidence="3">Ovule protein</fullName>
    </submittedName>
</protein>
<proteinExistence type="predicted"/>
<gene>
    <name evidence="1" type="ORF">HNAJ_LOCUS6832</name>
</gene>
<dbReference type="WBParaSite" id="HNAJ_0000683501-mRNA-1">
    <property type="protein sequence ID" value="HNAJ_0000683501-mRNA-1"/>
    <property type="gene ID" value="HNAJ_0000683501"/>
</dbReference>
<keyword evidence="2" id="KW-1185">Reference proteome</keyword>
<evidence type="ECO:0000313" key="3">
    <source>
        <dbReference type="WBParaSite" id="HNAJ_0000683501-mRNA-1"/>
    </source>
</evidence>
<organism evidence="3">
    <name type="scientific">Rodentolepis nana</name>
    <name type="common">Dwarf tapeworm</name>
    <name type="synonym">Hymenolepis nana</name>
    <dbReference type="NCBI Taxonomy" id="102285"/>
    <lineage>
        <taxon>Eukaryota</taxon>
        <taxon>Metazoa</taxon>
        <taxon>Spiralia</taxon>
        <taxon>Lophotrochozoa</taxon>
        <taxon>Platyhelminthes</taxon>
        <taxon>Cestoda</taxon>
        <taxon>Eucestoda</taxon>
        <taxon>Cyclophyllidea</taxon>
        <taxon>Hymenolepididae</taxon>
        <taxon>Rodentolepis</taxon>
    </lineage>
</organism>
<dbReference type="Proteomes" id="UP000278807">
    <property type="component" value="Unassembled WGS sequence"/>
</dbReference>
<dbReference type="EMBL" id="UZAE01008590">
    <property type="protein sequence ID" value="VDO02692.1"/>
    <property type="molecule type" value="Genomic_DNA"/>
</dbReference>
<evidence type="ECO:0000313" key="2">
    <source>
        <dbReference type="Proteomes" id="UP000278807"/>
    </source>
</evidence>
<reference evidence="3" key="1">
    <citation type="submission" date="2017-02" db="UniProtKB">
        <authorList>
            <consortium name="WormBaseParasite"/>
        </authorList>
    </citation>
    <scope>IDENTIFICATION</scope>
</reference>
<name>A0A0R3TIE4_RODNA</name>
<reference evidence="1 2" key="2">
    <citation type="submission" date="2018-11" db="EMBL/GenBank/DDBJ databases">
        <authorList>
            <consortium name="Pathogen Informatics"/>
        </authorList>
    </citation>
    <scope>NUCLEOTIDE SEQUENCE [LARGE SCALE GENOMIC DNA]</scope>
</reference>
<sequence length="73" mass="8077">MCFKPCTRNGSPSVPNIPSTKVLNPLLRMSCNEDPNESVKFAVKNYLLKEPLGVGGFEAFYLHSSFLYPPVAD</sequence>
<accession>A0A0R3TIE4</accession>
<dbReference type="AlphaFoldDB" id="A0A0R3TIE4"/>
<evidence type="ECO:0000313" key="1">
    <source>
        <dbReference type="EMBL" id="VDO02692.1"/>
    </source>
</evidence>